<dbReference type="GO" id="GO:0005524">
    <property type="term" value="F:ATP binding"/>
    <property type="evidence" value="ECO:0007669"/>
    <property type="project" value="UniProtKB-UniRule"/>
</dbReference>
<evidence type="ECO:0000313" key="9">
    <source>
        <dbReference type="EMBL" id="MCY3052460.1"/>
    </source>
</evidence>
<feature type="binding site" evidence="3">
    <location>
        <begin position="361"/>
        <end position="365"/>
    </location>
    <ligand>
        <name>ATP</name>
        <dbReference type="ChEBI" id="CHEBI:30616"/>
    </ligand>
</feature>
<dbReference type="KEGG" id="aun:AWM73_04935"/>
<evidence type="ECO:0000256" key="1">
    <source>
        <dbReference type="ARBA" id="ARBA00022741"/>
    </source>
</evidence>
<comment type="catalytic activity">
    <reaction evidence="3">
        <text>ATP + H2O = ADP + phosphate + H(+)</text>
        <dbReference type="Rhea" id="RHEA:13065"/>
        <dbReference type="ChEBI" id="CHEBI:15377"/>
        <dbReference type="ChEBI" id="CHEBI:15378"/>
        <dbReference type="ChEBI" id="CHEBI:30616"/>
        <dbReference type="ChEBI" id="CHEBI:43474"/>
        <dbReference type="ChEBI" id="CHEBI:456216"/>
        <dbReference type="EC" id="5.6.2.3"/>
    </reaction>
</comment>
<dbReference type="GO" id="GO:0043139">
    <property type="term" value="F:5'-3' DNA helicase activity"/>
    <property type="evidence" value="ECO:0007669"/>
    <property type="project" value="UniProtKB-UniRule"/>
</dbReference>
<gene>
    <name evidence="3" type="primary">recD2</name>
    <name evidence="10" type="ORF">I6G68_05120</name>
    <name evidence="9" type="ORF">ODY43_00380</name>
</gene>
<accession>A0A0X8FEL0</accession>
<dbReference type="InterPro" id="IPR027417">
    <property type="entry name" value="P-loop_NTPase"/>
</dbReference>
<dbReference type="Pfam" id="PF18335">
    <property type="entry name" value="SH3_13"/>
    <property type="match status" value="1"/>
</dbReference>
<evidence type="ECO:0000256" key="2">
    <source>
        <dbReference type="ARBA" id="ARBA00022840"/>
    </source>
</evidence>
<organism evidence="10 11">
    <name type="scientific">Aerococcus urinae</name>
    <dbReference type="NCBI Taxonomy" id="1376"/>
    <lineage>
        <taxon>Bacteria</taxon>
        <taxon>Bacillati</taxon>
        <taxon>Bacillota</taxon>
        <taxon>Bacilli</taxon>
        <taxon>Lactobacillales</taxon>
        <taxon>Aerococcaceae</taxon>
        <taxon>Aerococcus</taxon>
    </lineage>
</organism>
<dbReference type="Pfam" id="PF14490">
    <property type="entry name" value="HHH_RecD2"/>
    <property type="match status" value="1"/>
</dbReference>
<dbReference type="EMBL" id="CP065662">
    <property type="protein sequence ID" value="QPS00781.1"/>
    <property type="molecule type" value="Genomic_DNA"/>
</dbReference>
<dbReference type="Pfam" id="PF13245">
    <property type="entry name" value="AAA_19"/>
    <property type="match status" value="1"/>
</dbReference>
<evidence type="ECO:0000259" key="8">
    <source>
        <dbReference type="Pfam" id="PF23139"/>
    </source>
</evidence>
<dbReference type="InterPro" id="IPR027785">
    <property type="entry name" value="UvrD-like_helicase_C"/>
</dbReference>
<sequence length="821" mass="92594">MTVTEDYFIGEVEATFFSNPDNYYRVMRITVDDTNTLYSEKNIVVTGNFGTIQDGTTYQFFGNLVDHPKYGVQFKVSHYEGIKITSKDGLIKYLSSDDFPGIGKILAERVVNTLGEKTIDLIVNQPERLKEVKGLTKNKQQMLHEKVKANRGNEDTFIQLSEMGFSNHLAGKIYAKYQDEAVELIKENPYSLVKNIQGFGFQKADLLAQRLDFAYDSPLRIQGAITFSLETICYSNGDTYVKKEELFHQVLNLLNKSQMNLQMVDIQQVADSLSDLVDTNEVIATEEGYFLPSLYYAEKGIVKRLKRIKNERTQPKYENDNLANEIEESEAKLGIQYGPAQRKAITEALEEKLFILTGGPGTGKTTVLEGIIDIYCRLNNIRLGDYDPGDFPIRLAAPTGRAAKRMSETTGLVATTIHRLIGLTGEEDENSIITSDKETIEGDLLIIDEMSMVDTWLFFQLLEAVPDDMQIILVGDKDQLPSVGPGQVLSDLLRSQTIAWRELDEIFRQNANSTITLLAHDIKNGEMPADLTQNKADRSFFRVDYFHLADFIAAVAKRALEKDYDVKDIQVLAPMYKGQAGIDQINQKLQESLNPNSDGNKRQLSHFNRLFRLGDKVLQLQNHAEMNVFNGDMGEIVAIFYAKETTSQSDEIVVDFDGNEVTYSRQDFNQLTLAYCVSIHKSQGSEFPIVILPLISQYQRMLQRNLLYTAITRAKQSLILCGEVQAFQSAIQTQASQRHTNLYRALLEEDELLPKLSSPSSEESLSQDQSTLTQEDESEDQQDKLGNSEIDVKVDWLTSALLESGQIDPLIGMDGISPYDF</sequence>
<dbReference type="GeneID" id="35766991"/>
<evidence type="ECO:0000313" key="10">
    <source>
        <dbReference type="EMBL" id="QPS00781.1"/>
    </source>
</evidence>
<keyword evidence="12" id="KW-1185">Reference proteome</keyword>
<evidence type="ECO:0000256" key="3">
    <source>
        <dbReference type="HAMAP-Rule" id="MF_01488"/>
    </source>
</evidence>
<keyword evidence="3" id="KW-0413">Isomerase</keyword>
<dbReference type="Gene3D" id="1.10.10.2220">
    <property type="match status" value="1"/>
</dbReference>
<feature type="domain" description="ATP-dependent RecD2 DNA helicase SH3" evidence="7">
    <location>
        <begin position="585"/>
        <end position="656"/>
    </location>
</feature>
<dbReference type="PANTHER" id="PTHR43788:SF6">
    <property type="entry name" value="DNA HELICASE B"/>
    <property type="match status" value="1"/>
</dbReference>
<dbReference type="Proteomes" id="UP000594771">
    <property type="component" value="Chromosome"/>
</dbReference>
<keyword evidence="3 10" id="KW-0347">Helicase</keyword>
<dbReference type="OrthoDB" id="9803432at2"/>
<dbReference type="CDD" id="cd18809">
    <property type="entry name" value="SF1_C_RecD"/>
    <property type="match status" value="1"/>
</dbReference>
<dbReference type="InterPro" id="IPR055446">
    <property type="entry name" value="RecD2_N_OB"/>
</dbReference>
<keyword evidence="1 3" id="KW-0547">Nucleotide-binding</keyword>
<keyword evidence="3" id="KW-0238">DNA-binding</keyword>
<name>A0A0X8FEL0_9LACT</name>
<feature type="domain" description="ATP-dependent RecD2 DNA helicase OB-fold" evidence="8">
    <location>
        <begin position="6"/>
        <end position="80"/>
    </location>
</feature>
<dbReference type="GO" id="GO:0003677">
    <property type="term" value="F:DNA binding"/>
    <property type="evidence" value="ECO:0007669"/>
    <property type="project" value="UniProtKB-UniRule"/>
</dbReference>
<evidence type="ECO:0000256" key="4">
    <source>
        <dbReference type="SAM" id="MobiDB-lite"/>
    </source>
</evidence>
<dbReference type="GO" id="GO:0006310">
    <property type="term" value="P:DNA recombination"/>
    <property type="evidence" value="ECO:0007669"/>
    <property type="project" value="InterPro"/>
</dbReference>
<feature type="compositionally biased region" description="Low complexity" evidence="4">
    <location>
        <begin position="756"/>
        <end position="772"/>
    </location>
</feature>
<dbReference type="Gene3D" id="2.30.30.940">
    <property type="match status" value="1"/>
</dbReference>
<evidence type="ECO:0000259" key="5">
    <source>
        <dbReference type="Pfam" id="PF13538"/>
    </source>
</evidence>
<keyword evidence="3" id="KW-0378">Hydrolase</keyword>
<dbReference type="Pfam" id="PF13538">
    <property type="entry name" value="UvrD_C_2"/>
    <property type="match status" value="1"/>
</dbReference>
<evidence type="ECO:0000313" key="11">
    <source>
        <dbReference type="Proteomes" id="UP000594771"/>
    </source>
</evidence>
<dbReference type="Gene3D" id="3.40.50.300">
    <property type="entry name" value="P-loop containing nucleotide triphosphate hydrolases"/>
    <property type="match status" value="2"/>
</dbReference>
<dbReference type="PANTHER" id="PTHR43788">
    <property type="entry name" value="DNA2/NAM7 HELICASE FAMILY MEMBER"/>
    <property type="match status" value="1"/>
</dbReference>
<dbReference type="InterPro" id="IPR041451">
    <property type="entry name" value="RecD2_SH13"/>
</dbReference>
<evidence type="ECO:0000259" key="7">
    <source>
        <dbReference type="Pfam" id="PF18335"/>
    </source>
</evidence>
<dbReference type="NCBIfam" id="TIGR01448">
    <property type="entry name" value="recD_rel"/>
    <property type="match status" value="1"/>
</dbReference>
<dbReference type="HAMAP" id="MF_01488">
    <property type="entry name" value="RecD2"/>
    <property type="match status" value="1"/>
</dbReference>
<evidence type="ECO:0000259" key="6">
    <source>
        <dbReference type="Pfam" id="PF14490"/>
    </source>
</evidence>
<dbReference type="EMBL" id="JAOTML010000001">
    <property type="protein sequence ID" value="MCY3052460.1"/>
    <property type="molecule type" value="Genomic_DNA"/>
</dbReference>
<proteinExistence type="inferred from homology"/>
<dbReference type="RefSeq" id="WP_060778342.1">
    <property type="nucleotide sequence ID" value="NZ_CAJHLH010000001.1"/>
</dbReference>
<dbReference type="Pfam" id="PF23139">
    <property type="entry name" value="OB_YrrC"/>
    <property type="match status" value="1"/>
</dbReference>
<reference evidence="10 11" key="1">
    <citation type="submission" date="2020-12" db="EMBL/GenBank/DDBJ databases">
        <title>FDA dAtabase for Regulatory Grade micrObial Sequences (FDA-ARGOS): Supporting development and validation of Infectious Disease Dx tests.</title>
        <authorList>
            <person name="Sproer C."/>
            <person name="Gronow S."/>
            <person name="Severitt S."/>
            <person name="Schroder I."/>
            <person name="Tallon L."/>
            <person name="Sadzewicz L."/>
            <person name="Zhao X."/>
            <person name="Boylan J."/>
            <person name="Ott S."/>
            <person name="Bowen H."/>
            <person name="Vavikolanu K."/>
            <person name="Mehta A."/>
            <person name="Aluvathingal J."/>
            <person name="Nadendla S."/>
            <person name="Lowell S."/>
            <person name="Myers T."/>
            <person name="Yan Y."/>
            <person name="Sichtig H."/>
        </authorList>
    </citation>
    <scope>NUCLEOTIDE SEQUENCE [LARGE SCALE GENOMIC DNA]</scope>
    <source>
        <strain evidence="10 11">FDAARGOS_911</strain>
    </source>
</reference>
<feature type="domain" description="ATP-dependent RecD2 DNA helicase-like helix-hairpin-helix" evidence="6">
    <location>
        <begin position="150"/>
        <end position="240"/>
    </location>
</feature>
<dbReference type="InterPro" id="IPR029493">
    <property type="entry name" value="RecD2-like_HHH"/>
</dbReference>
<comment type="function">
    <text evidence="3">DNA-dependent ATPase and ATP-dependent 5'-3' DNA helicase. Has no activity on blunt DNA or DNA with 3'-overhangs, requires at least 10 bases of 5'-ssDNA for helicase activity.</text>
</comment>
<dbReference type="InterPro" id="IPR050534">
    <property type="entry name" value="Coronavir_polyprotein_1ab"/>
</dbReference>
<keyword evidence="2 3" id="KW-0067">ATP-binding</keyword>
<comment type="similarity">
    <text evidence="3">Belongs to the RecD family. RecD2 subfamily.</text>
</comment>
<dbReference type="GO" id="GO:0017116">
    <property type="term" value="F:single-stranded DNA helicase activity"/>
    <property type="evidence" value="ECO:0007669"/>
    <property type="project" value="TreeGrafter"/>
</dbReference>
<dbReference type="AlphaFoldDB" id="A0A0X8FEL0"/>
<protein>
    <recommendedName>
        <fullName evidence="3">ATP-dependent RecD2 DNA helicase</fullName>
        <ecNumber evidence="3">5.6.2.3</ecNumber>
    </recommendedName>
    <alternativeName>
        <fullName evidence="3">DNA 5'-3' helicase subunit RecD2</fullName>
    </alternativeName>
</protein>
<dbReference type="SUPFAM" id="SSF52540">
    <property type="entry name" value="P-loop containing nucleoside triphosphate hydrolases"/>
    <property type="match status" value="2"/>
</dbReference>
<feature type="region of interest" description="Disordered" evidence="4">
    <location>
        <begin position="756"/>
        <end position="787"/>
    </location>
</feature>
<dbReference type="EC" id="5.6.2.3" evidence="3"/>
<dbReference type="CDD" id="cd17933">
    <property type="entry name" value="DEXSc_RecD-like"/>
    <property type="match status" value="1"/>
</dbReference>
<dbReference type="Proteomes" id="UP001069145">
    <property type="component" value="Unassembled WGS sequence"/>
</dbReference>
<evidence type="ECO:0000313" key="12">
    <source>
        <dbReference type="Proteomes" id="UP001069145"/>
    </source>
</evidence>
<reference evidence="9" key="2">
    <citation type="submission" date="2022-09" db="EMBL/GenBank/DDBJ databases">
        <title>Aerococcus urinae taxonomy study.</title>
        <authorList>
            <person name="Christensen J."/>
            <person name="Senneby E."/>
        </authorList>
    </citation>
    <scope>NUCLEOTIDE SEQUENCE</scope>
    <source>
        <strain evidence="9">NLD-066-U95</strain>
    </source>
</reference>
<feature type="domain" description="UvrD-like helicase C-terminal" evidence="5">
    <location>
        <begin position="673"/>
        <end position="720"/>
    </location>
</feature>
<dbReference type="GO" id="GO:0016787">
    <property type="term" value="F:hydrolase activity"/>
    <property type="evidence" value="ECO:0007669"/>
    <property type="project" value="UniProtKB-KW"/>
</dbReference>
<dbReference type="InterPro" id="IPR006345">
    <property type="entry name" value="RecD2"/>
</dbReference>
<dbReference type="GO" id="GO:0009338">
    <property type="term" value="C:exodeoxyribonuclease V complex"/>
    <property type="evidence" value="ECO:0007669"/>
    <property type="project" value="TreeGrafter"/>
</dbReference>